<feature type="region of interest" description="Disordered" evidence="1">
    <location>
        <begin position="250"/>
        <end position="272"/>
    </location>
</feature>
<dbReference type="AlphaFoldDB" id="A0A2U3DQI6"/>
<comment type="caution">
    <text evidence="2">The sequence shown here is derived from an EMBL/GenBank/DDBJ whole genome shotgun (WGS) entry which is preliminary data.</text>
</comment>
<accession>A0A2U3DQI6</accession>
<evidence type="ECO:0000313" key="3">
    <source>
        <dbReference type="Proteomes" id="UP000245956"/>
    </source>
</evidence>
<protein>
    <submittedName>
        <fullName evidence="2">Uncharacterized protein</fullName>
    </submittedName>
</protein>
<gene>
    <name evidence="2" type="ORF">PCL_09592</name>
</gene>
<evidence type="ECO:0000256" key="1">
    <source>
        <dbReference type="SAM" id="MobiDB-lite"/>
    </source>
</evidence>
<name>A0A2U3DQI6_PURLI</name>
<evidence type="ECO:0000313" key="2">
    <source>
        <dbReference type="EMBL" id="PWI64511.1"/>
    </source>
</evidence>
<proteinExistence type="predicted"/>
<dbReference type="Proteomes" id="UP000245956">
    <property type="component" value="Unassembled WGS sequence"/>
</dbReference>
<organism evidence="2 3">
    <name type="scientific">Purpureocillium lilacinum</name>
    <name type="common">Paecilomyces lilacinus</name>
    <dbReference type="NCBI Taxonomy" id="33203"/>
    <lineage>
        <taxon>Eukaryota</taxon>
        <taxon>Fungi</taxon>
        <taxon>Dikarya</taxon>
        <taxon>Ascomycota</taxon>
        <taxon>Pezizomycotina</taxon>
        <taxon>Sordariomycetes</taxon>
        <taxon>Hypocreomycetidae</taxon>
        <taxon>Hypocreales</taxon>
        <taxon>Ophiocordycipitaceae</taxon>
        <taxon>Purpureocillium</taxon>
    </lineage>
</organism>
<reference evidence="2 3" key="1">
    <citation type="journal article" date="2016" name="Front. Microbiol.">
        <title>Genome and transcriptome sequences reveal the specific parasitism of the nematophagous Purpureocillium lilacinum 36-1.</title>
        <authorList>
            <person name="Xie J."/>
            <person name="Li S."/>
            <person name="Mo C."/>
            <person name="Xiao X."/>
            <person name="Peng D."/>
            <person name="Wang G."/>
            <person name="Xiao Y."/>
        </authorList>
    </citation>
    <scope>NUCLEOTIDE SEQUENCE [LARGE SCALE GENOMIC DNA]</scope>
    <source>
        <strain evidence="2 3">36-1</strain>
    </source>
</reference>
<sequence length="272" mass="29980">MPRNTLLSRGFLPKVSMRLGHFLVDVNEPLVSLHDPEIEIKPESDIVVSHHLSYSESQQARSGHGLAATLTSLLSASCSKKMNTSTRVSAARVTLYKLANSGSHFRRAVKGPATRSWIEEQKDDGWDNLFFVVGYYTMLDANIILGAEESQGVQGQVEVPVSAALAAGGIVLPVGGITDPKVSAKYEESQGAKIQFVAPGERICALQCRKVVFKWFSSGCIDKAKLDRDNRWHTLSTLRDLRGRKDSEDDVLEVELDDDDEDGDEVFDEESK</sequence>
<dbReference type="EMBL" id="LCWV01000057">
    <property type="protein sequence ID" value="PWI64511.1"/>
    <property type="molecule type" value="Genomic_DNA"/>
</dbReference>